<evidence type="ECO:0000259" key="6">
    <source>
        <dbReference type="Pfam" id="PF13472"/>
    </source>
</evidence>
<dbReference type="Gene3D" id="3.40.50.1110">
    <property type="entry name" value="SGNH hydrolase"/>
    <property type="match status" value="1"/>
</dbReference>
<feature type="domain" description="Glycosyl transferase family 1" evidence="4">
    <location>
        <begin position="198"/>
        <end position="342"/>
    </location>
</feature>
<reference evidence="8" key="1">
    <citation type="submission" date="2019-09" db="EMBL/GenBank/DDBJ databases">
        <title>Whole genome sequencing of Microbacterium maritypicum.</title>
        <authorList>
            <person name="Lenchi N."/>
        </authorList>
    </citation>
    <scope>NUCLEOTIDE SEQUENCE [LARGE SCALE GENOMIC DNA]</scope>
    <source>
        <strain evidence="8">G1</strain>
    </source>
</reference>
<evidence type="ECO:0000256" key="3">
    <source>
        <dbReference type="ARBA" id="ARBA00022679"/>
    </source>
</evidence>
<evidence type="ECO:0000259" key="5">
    <source>
        <dbReference type="Pfam" id="PF13439"/>
    </source>
</evidence>
<dbReference type="SUPFAM" id="SSF53756">
    <property type="entry name" value="UDP-Glycosyltransferase/glycogen phosphorylase"/>
    <property type="match status" value="1"/>
</dbReference>
<dbReference type="Proteomes" id="UP000478836">
    <property type="component" value="Unassembled WGS sequence"/>
</dbReference>
<dbReference type="PANTHER" id="PTHR45947:SF3">
    <property type="entry name" value="SULFOQUINOVOSYL TRANSFERASE SQD2"/>
    <property type="match status" value="1"/>
</dbReference>
<evidence type="ECO:0000313" key="7">
    <source>
        <dbReference type="EMBL" id="KAB1864427.1"/>
    </source>
</evidence>
<feature type="domain" description="Glycosyltransferase subfamily 4-like N-terminal" evidence="5">
    <location>
        <begin position="15"/>
        <end position="181"/>
    </location>
</feature>
<evidence type="ECO:0000256" key="2">
    <source>
        <dbReference type="ARBA" id="ARBA00022676"/>
    </source>
</evidence>
<evidence type="ECO:0000256" key="1">
    <source>
        <dbReference type="ARBA" id="ARBA00021292"/>
    </source>
</evidence>
<dbReference type="EMBL" id="WAAO01000002">
    <property type="protein sequence ID" value="KAB1864427.1"/>
    <property type="molecule type" value="Genomic_DNA"/>
</dbReference>
<dbReference type="SUPFAM" id="SSF52266">
    <property type="entry name" value="SGNH hydrolase"/>
    <property type="match status" value="1"/>
</dbReference>
<dbReference type="Gene3D" id="3.40.50.2000">
    <property type="entry name" value="Glycogen Phosphorylase B"/>
    <property type="match status" value="2"/>
</dbReference>
<dbReference type="InterPro" id="IPR036514">
    <property type="entry name" value="SGNH_hydro_sf"/>
</dbReference>
<keyword evidence="3" id="KW-0808">Transferase</keyword>
<dbReference type="CDD" id="cd01832">
    <property type="entry name" value="SGNH_hydrolase_like_1"/>
    <property type="match status" value="1"/>
</dbReference>
<dbReference type="Pfam" id="PF13439">
    <property type="entry name" value="Glyco_transf_4"/>
    <property type="match status" value="1"/>
</dbReference>
<dbReference type="InterPro" id="IPR028098">
    <property type="entry name" value="Glyco_trans_4-like_N"/>
</dbReference>
<name>A0ABQ6VB43_9MICO</name>
<dbReference type="CDD" id="cd03814">
    <property type="entry name" value="GT4-like"/>
    <property type="match status" value="1"/>
</dbReference>
<keyword evidence="8" id="KW-1185">Reference proteome</keyword>
<evidence type="ECO:0000259" key="4">
    <source>
        <dbReference type="Pfam" id="PF00534"/>
    </source>
</evidence>
<dbReference type="InterPro" id="IPR013830">
    <property type="entry name" value="SGNH_hydro"/>
</dbReference>
<dbReference type="Pfam" id="PF00534">
    <property type="entry name" value="Glycos_transf_1"/>
    <property type="match status" value="1"/>
</dbReference>
<evidence type="ECO:0000313" key="8">
    <source>
        <dbReference type="Proteomes" id="UP000478836"/>
    </source>
</evidence>
<protein>
    <recommendedName>
        <fullName evidence="1">D-inositol 3-phosphate glycosyltransferase</fullName>
    </recommendedName>
</protein>
<proteinExistence type="predicted"/>
<comment type="caution">
    <text evidence="7">The sequence shown here is derived from an EMBL/GenBank/DDBJ whole genome shotgun (WGS) entry which is preliminary data.</text>
</comment>
<feature type="domain" description="SGNH hydrolase-type esterase" evidence="6">
    <location>
        <begin position="397"/>
        <end position="566"/>
    </location>
</feature>
<accession>A0ABQ6VB43</accession>
<dbReference type="Pfam" id="PF13472">
    <property type="entry name" value="Lipase_GDSL_2"/>
    <property type="match status" value="1"/>
</dbReference>
<dbReference type="InterPro" id="IPR050194">
    <property type="entry name" value="Glycosyltransferase_grp1"/>
</dbReference>
<dbReference type="InterPro" id="IPR001296">
    <property type="entry name" value="Glyco_trans_1"/>
</dbReference>
<gene>
    <name evidence="7" type="ORF">F6A08_09955</name>
</gene>
<organism evidence="7 8">
    <name type="scientific">Microbacterium algeriense</name>
    <dbReference type="NCBI Taxonomy" id="2615184"/>
    <lineage>
        <taxon>Bacteria</taxon>
        <taxon>Bacillati</taxon>
        <taxon>Actinomycetota</taxon>
        <taxon>Actinomycetes</taxon>
        <taxon>Micrococcales</taxon>
        <taxon>Microbacteriaceae</taxon>
        <taxon>Microbacterium</taxon>
    </lineage>
</organism>
<keyword evidence="2" id="KW-0328">Glycosyltransferase</keyword>
<dbReference type="PANTHER" id="PTHR45947">
    <property type="entry name" value="SULFOQUINOVOSYL TRANSFERASE SQD2"/>
    <property type="match status" value="1"/>
</dbReference>
<dbReference type="RefSeq" id="WP_151459366.1">
    <property type="nucleotide sequence ID" value="NZ_WAAO01000002.1"/>
</dbReference>
<dbReference type="GeneID" id="77476776"/>
<sequence>MRVAIVTESFLPHMNGVTGSVLQILRHLERLGHEAHVIAPSALGAPGQVSGARIEAIPSLPLPGYRHVRVGTSSSSRIAASLRRFDPDVVHLASPFALGWRGVLAADSLSVASVAAYQTDVAAYTERYRIAATTGLAQTHIARLHRRATLTLAPSAESAGQLAELGVDRVRRWGRGVDAERFHPSHRSLPLRAGWGAEIVVGYVGRLAPEKQVEDLAALRDIPGSRLVIVGDGPSRPRLERLLPDALFLGHLEGAELATAMASFDLFVHPGESETFGQTLQEAHASGVPVVATGRGGPLDLVRMGIDGWLYRPGDLEDLRLRVADLAGDQRKRHAFGEAGREGVQHRGWASVCDQLLEHFDEARTLHLSDVRARARRIVRPEPPLPVAPRRWHRYVALGDSLTEGLCDPAPDGALRGWADRLALLLAARGGLHYANLAIRSKRVRDLCGVQLERALELRPDLVSILIGANDLVKHRVDIAALAAEVEDAVRRLRGTGADVLLVTPFLPGRRAASIYTRRFAAFATALAGVAARTGAILIDTDLHPELADRPNWGEDLVHLSSRGHRFLAYRAGELLGVPDADALGVLDAALHEHEPVGAGVWWRRHALPWVWRRLHGRTAGDGRNAKHDDYVYLGRSAAPRGAVVR</sequence>